<name>A0A2P6P1Y2_ROSCH</name>
<dbReference type="OMA" id="ASIHIFH"/>
<keyword evidence="3" id="KW-0479">Metal-binding</keyword>
<dbReference type="AlphaFoldDB" id="A0A2P6P1Y2"/>
<dbReference type="Gene3D" id="3.40.50.150">
    <property type="entry name" value="Vaccinia Virus protein VP39"/>
    <property type="match status" value="1"/>
</dbReference>
<dbReference type="Gene3D" id="1.10.1200.270">
    <property type="entry name" value="Methyltransferase, alpha-helical capping domain"/>
    <property type="match status" value="1"/>
</dbReference>
<evidence type="ECO:0000313" key="5">
    <source>
        <dbReference type="EMBL" id="PRQ15947.1"/>
    </source>
</evidence>
<dbReference type="SUPFAM" id="SSF53335">
    <property type="entry name" value="S-adenosyl-L-methionine-dependent methyltransferases"/>
    <property type="match status" value="1"/>
</dbReference>
<dbReference type="Pfam" id="PF03492">
    <property type="entry name" value="Methyltransf_7"/>
    <property type="match status" value="1"/>
</dbReference>
<dbReference type="EMBL" id="PDCK01000045">
    <property type="protein sequence ID" value="PRQ15947.1"/>
    <property type="molecule type" value="Genomic_DNA"/>
</dbReference>
<reference evidence="5 6" key="1">
    <citation type="journal article" date="2018" name="Nat. Genet.">
        <title>The Rosa genome provides new insights in the design of modern roses.</title>
        <authorList>
            <person name="Bendahmane M."/>
        </authorList>
    </citation>
    <scope>NUCLEOTIDE SEQUENCE [LARGE SCALE GENOMIC DNA]</scope>
    <source>
        <strain evidence="6">cv. Old Blush</strain>
    </source>
</reference>
<protein>
    <submittedName>
        <fullName evidence="5">Putative loganate O-methyltransferase</fullName>
        <ecNumber evidence="5">2.1.1.50</ecNumber>
    </submittedName>
</protein>
<evidence type="ECO:0000256" key="3">
    <source>
        <dbReference type="ARBA" id="ARBA00022723"/>
    </source>
</evidence>
<dbReference type="Proteomes" id="UP000238479">
    <property type="component" value="Chromosome 7"/>
</dbReference>
<evidence type="ECO:0000313" key="6">
    <source>
        <dbReference type="Proteomes" id="UP000238479"/>
    </source>
</evidence>
<dbReference type="InterPro" id="IPR029063">
    <property type="entry name" value="SAM-dependent_MTases_sf"/>
</dbReference>
<dbReference type="PANTHER" id="PTHR31009">
    <property type="entry name" value="S-ADENOSYL-L-METHIONINE:CARBOXYL METHYLTRANSFERASE FAMILY PROTEIN"/>
    <property type="match status" value="1"/>
</dbReference>
<evidence type="ECO:0000256" key="4">
    <source>
        <dbReference type="ARBA" id="ARBA00022842"/>
    </source>
</evidence>
<keyword evidence="2 5" id="KW-0808">Transferase</keyword>
<keyword evidence="4" id="KW-0460">Magnesium</keyword>
<dbReference type="GO" id="GO:0046872">
    <property type="term" value="F:metal ion binding"/>
    <property type="evidence" value="ECO:0007669"/>
    <property type="project" value="UniProtKB-KW"/>
</dbReference>
<gene>
    <name evidence="5" type="ORF">RchiOBHm_Chr7g0178951</name>
</gene>
<dbReference type="GO" id="GO:0030749">
    <property type="term" value="F:loganate O-methyltransferase activity"/>
    <property type="evidence" value="ECO:0007669"/>
    <property type="project" value="UniProtKB-EC"/>
</dbReference>
<dbReference type="Gramene" id="PRQ15947">
    <property type="protein sequence ID" value="PRQ15947"/>
    <property type="gene ID" value="RchiOBHm_Chr7g0178951"/>
</dbReference>
<evidence type="ECO:0000256" key="2">
    <source>
        <dbReference type="ARBA" id="ARBA00022679"/>
    </source>
</evidence>
<organism evidence="5 6">
    <name type="scientific">Rosa chinensis</name>
    <name type="common">China rose</name>
    <dbReference type="NCBI Taxonomy" id="74649"/>
    <lineage>
        <taxon>Eukaryota</taxon>
        <taxon>Viridiplantae</taxon>
        <taxon>Streptophyta</taxon>
        <taxon>Embryophyta</taxon>
        <taxon>Tracheophyta</taxon>
        <taxon>Spermatophyta</taxon>
        <taxon>Magnoliopsida</taxon>
        <taxon>eudicotyledons</taxon>
        <taxon>Gunneridae</taxon>
        <taxon>Pentapetalae</taxon>
        <taxon>rosids</taxon>
        <taxon>fabids</taxon>
        <taxon>Rosales</taxon>
        <taxon>Rosaceae</taxon>
        <taxon>Rosoideae</taxon>
        <taxon>Rosoideae incertae sedis</taxon>
        <taxon>Rosa</taxon>
    </lineage>
</organism>
<evidence type="ECO:0000256" key="1">
    <source>
        <dbReference type="ARBA" id="ARBA00022603"/>
    </source>
</evidence>
<comment type="caution">
    <text evidence="5">The sequence shown here is derived from an EMBL/GenBank/DDBJ whole genome shotgun (WGS) entry which is preliminary data.</text>
</comment>
<sequence>MQNLRTYTNRLKDTEMAAKDISKLSGEAHPMTGGDGPNSYANNSTYQKEVAVAAKELVDRAIVEKLDVKFLLSSSTTFQFADLGCSIGPNTFLSVENILQAVKFKYHSQGWRCSDQILEFQVFFSDHTSNDFNMLFKSLPKNRQYYAAGVPGSFYGRLFPKASIHIFHASYAIHWLSRVPKEVADRNSPAWNKGRIHYLNSTDEVKRAFEAQYAEDVECFLQARAEEIVRGGLMVFIIPGIPHGIPHSDALANVTYQLLESCLMDMVRKGIVSEEKVDSFNIPMYYMSPQELEGSIEQNGCFSIEMMEILALPNGTVSNALVSASHIRAAMEGLLKQQFGDEVLDELFDLYHKKFEEQHSSTIEAGKAINFLVVLKRN</sequence>
<dbReference type="InterPro" id="IPR042086">
    <property type="entry name" value="MeTrfase_capping"/>
</dbReference>
<dbReference type="GO" id="GO:0032259">
    <property type="term" value="P:methylation"/>
    <property type="evidence" value="ECO:0007669"/>
    <property type="project" value="UniProtKB-KW"/>
</dbReference>
<proteinExistence type="predicted"/>
<keyword evidence="6" id="KW-1185">Reference proteome</keyword>
<keyword evidence="1 5" id="KW-0489">Methyltransferase</keyword>
<dbReference type="EC" id="2.1.1.50" evidence="5"/>
<accession>A0A2P6P1Y2</accession>
<dbReference type="InterPro" id="IPR005299">
    <property type="entry name" value="MeTrfase_7"/>
</dbReference>